<evidence type="ECO:0000313" key="2">
    <source>
        <dbReference type="Proteomes" id="UP001652623"/>
    </source>
</evidence>
<gene>
    <name evidence="3" type="primary">LOC132804011</name>
</gene>
<accession>A0ABM4AAV9</accession>
<dbReference type="PANTHER" id="PTHR33640:SF3">
    <property type="entry name" value="DUF4408 DOMAIN-CONTAINING PROTEIN"/>
    <property type="match status" value="1"/>
</dbReference>
<reference evidence="3" key="1">
    <citation type="submission" date="2025-08" db="UniProtKB">
        <authorList>
            <consortium name="RefSeq"/>
        </authorList>
    </citation>
    <scope>IDENTIFICATION</scope>
    <source>
        <tissue evidence="3">Seedling</tissue>
    </source>
</reference>
<evidence type="ECO:0000313" key="3">
    <source>
        <dbReference type="RefSeq" id="XP_060673871.1"/>
    </source>
</evidence>
<evidence type="ECO:0000256" key="1">
    <source>
        <dbReference type="SAM" id="Phobius"/>
    </source>
</evidence>
<keyword evidence="2" id="KW-1185">Reference proteome</keyword>
<keyword evidence="1" id="KW-0812">Transmembrane</keyword>
<feature type="transmembrane region" description="Helical" evidence="1">
    <location>
        <begin position="50"/>
        <end position="73"/>
    </location>
</feature>
<sequence length="244" mass="28446">MQRYDYNRLGILAKQLFRLAELFVALQIIWCTYTRLHYAVKISGEYFRELFTVIASPLFAFILCHGIIIYLIAKSSARFSGQQNQSANNVVEAQLYDYRETIPYENNNNNQRTSLIYQSSPTTFSSSMTPSIEEDIMHEDKQNIISEVSTINIKNYEVDTDHMDSDTDSGYHPKAYKTRMHSEKFNRECSVKKHEELCPSETEKFPNDMKLSDEEFNRSVDAFIAKQLRFRRHESLSIALSNQS</sequence>
<proteinExistence type="predicted"/>
<organism evidence="2 3">
    <name type="scientific">Ziziphus jujuba</name>
    <name type="common">Chinese jujube</name>
    <name type="synonym">Ziziphus sativa</name>
    <dbReference type="NCBI Taxonomy" id="326968"/>
    <lineage>
        <taxon>Eukaryota</taxon>
        <taxon>Viridiplantae</taxon>
        <taxon>Streptophyta</taxon>
        <taxon>Embryophyta</taxon>
        <taxon>Tracheophyta</taxon>
        <taxon>Spermatophyta</taxon>
        <taxon>Magnoliopsida</taxon>
        <taxon>eudicotyledons</taxon>
        <taxon>Gunneridae</taxon>
        <taxon>Pentapetalae</taxon>
        <taxon>rosids</taxon>
        <taxon>fabids</taxon>
        <taxon>Rosales</taxon>
        <taxon>Rhamnaceae</taxon>
        <taxon>Paliureae</taxon>
        <taxon>Ziziphus</taxon>
    </lineage>
</organism>
<dbReference type="Proteomes" id="UP001652623">
    <property type="component" value="Chromosome 6"/>
</dbReference>
<keyword evidence="1" id="KW-0472">Membrane</keyword>
<name>A0ABM4AAV9_ZIZJJ</name>
<dbReference type="RefSeq" id="XP_060673871.1">
    <property type="nucleotide sequence ID" value="XM_060817888.1"/>
</dbReference>
<dbReference type="GeneID" id="132804011"/>
<dbReference type="PANTHER" id="PTHR33640">
    <property type="entry name" value="TRANSMEMBRANE PROTEIN"/>
    <property type="match status" value="1"/>
</dbReference>
<keyword evidence="1" id="KW-1133">Transmembrane helix</keyword>
<feature type="transmembrane region" description="Helical" evidence="1">
    <location>
        <begin position="12"/>
        <end position="30"/>
    </location>
</feature>
<protein>
    <submittedName>
        <fullName evidence="3">Uncharacterized protein LOC132804011</fullName>
    </submittedName>
</protein>